<keyword evidence="2" id="KW-1185">Reference proteome</keyword>
<comment type="caution">
    <text evidence="1">The sequence shown here is derived from an EMBL/GenBank/DDBJ whole genome shotgun (WGS) entry which is preliminary data.</text>
</comment>
<evidence type="ECO:0000313" key="2">
    <source>
        <dbReference type="Proteomes" id="UP000033924"/>
    </source>
</evidence>
<dbReference type="AlphaFoldDB" id="A0A0M2KKM1"/>
<proteinExistence type="predicted"/>
<dbReference type="EMBL" id="JXNU01000003">
    <property type="protein sequence ID" value="KKF37793.1"/>
    <property type="molecule type" value="Genomic_DNA"/>
</dbReference>
<reference evidence="1 2" key="1">
    <citation type="submission" date="2015-01" db="EMBL/GenBank/DDBJ databases">
        <title>Erwinia tracheiphila.</title>
        <authorList>
            <person name="Shapiro L.R."/>
        </authorList>
    </citation>
    <scope>NUCLEOTIDE SEQUENCE [LARGE SCALE GENOMIC DNA]</scope>
    <source>
        <strain evidence="1 2">BuffGH</strain>
    </source>
</reference>
<dbReference type="PATRIC" id="fig|65700.7.peg.2280"/>
<dbReference type="InterPro" id="IPR025320">
    <property type="entry name" value="DUF4225"/>
</dbReference>
<evidence type="ECO:0008006" key="3">
    <source>
        <dbReference type="Google" id="ProtNLM"/>
    </source>
</evidence>
<dbReference type="RefSeq" id="WP_016192209.1">
    <property type="nucleotide sequence ID" value="NZ_CP089932.1"/>
</dbReference>
<protein>
    <recommendedName>
        <fullName evidence="3">DUF4225 domain-containing protein</fullName>
    </recommendedName>
</protein>
<name>A0A0M2KKM1_9GAMM</name>
<dbReference type="Proteomes" id="UP000033924">
    <property type="component" value="Unassembled WGS sequence"/>
</dbReference>
<gene>
    <name evidence="1" type="ORF">SY86_09020</name>
</gene>
<sequence length="269" mass="29786">MDNYLDKNRFLNYFLVMANAEANQLISQANFISAIHLKDGFARLQFQNEIQKFIDNQIHTIRNSKSENECQVCVQNLKIEQDYLSIQDRMLRSGEAVVHASVELVKGYQNELGYIINGIGVVTGAFQVVTGVGIFVASFVSGNVVGAGAGLFLVMHGANSVEESVYSLIGEKEHTGLVKEGYIASAEFLGFDATTGREAYTAMDVGLSAYGLLKFTVKPDAWRLFRNIPSDYARHFNNISKVSLALKIVSNGPKLKLMYDLHTGRNENN</sequence>
<dbReference type="Pfam" id="PF13988">
    <property type="entry name" value="DUF4225"/>
    <property type="match status" value="1"/>
</dbReference>
<dbReference type="STRING" id="65700.SY86_09020"/>
<evidence type="ECO:0000313" key="1">
    <source>
        <dbReference type="EMBL" id="KKF37793.1"/>
    </source>
</evidence>
<accession>A0A0M2KKM1</accession>
<organism evidence="1 2">
    <name type="scientific">Erwinia tracheiphila</name>
    <dbReference type="NCBI Taxonomy" id="65700"/>
    <lineage>
        <taxon>Bacteria</taxon>
        <taxon>Pseudomonadati</taxon>
        <taxon>Pseudomonadota</taxon>
        <taxon>Gammaproteobacteria</taxon>
        <taxon>Enterobacterales</taxon>
        <taxon>Erwiniaceae</taxon>
        <taxon>Erwinia</taxon>
    </lineage>
</organism>